<sequence length="760" mass="85611">MTQQKRPTPHATFVDFCLCSSRKPWSRAVNYRVAFVRVPMACIMVWCLFAVVVVASTEQWISGRKPENLDVKNLCCSPVGDLIPPLKDIATWDRTQALARFNSVCDLTEGKAGSVLKAFSGLLPEPVFDYDQVNIIIKKYKNCLVGFDGQSEPDCVHVKVTLRLLAKLRQVVSQKFGYGIKENKAFKVAITTMNTGDLRRILGNGALYHIKRIYRELFTLGETVTVKVSEGRLRGRKLTSVLGKPYFRFQGIPYAKPPIGPLRFKDPEPPEPWSGVRNALKEGDICVQVDVITGIPRGNEDCLYLNIFTPQLPQSGVEMEKKAVMVWIHGGGFQMGSGNAEVYGPDFFLDDDVILVTLNYRLGIMGFLSTGTDDAPGNAGLKDIVQALKWINKNIAVFGGDPNKVTIFGESAGGAAVQYMMLSPLAKGLFSSAISQSGSALCPWALNEDEPREVAFRLGRAFGLETKDPKVLVDFLRKISAAVLAKKQSTAVSERNKRECLPFPFLPCIEPSSPRAFLPDHPLKIIEGNKLVNDVPYITGINEMEGVILLKSIIDKFPPVQTIDKDFERLVPRFLNLEYGSPESKEVAKKIREYYFKNQVFDASTYREYTDLITDTYFHYGMHVTTKIHAQLYKAPVWNYHFLFEGDFGLLKKILNVKSITGPVHADDLGYLFHIPVIGPNVDPKTREMKFSKKMVRLWTNFAKYRNPTPDPTDPVLRNLMWKPYAEEQQPCLLMADEFSMGGRINEERMKFWTEMKANY</sequence>
<evidence type="ECO:0000256" key="4">
    <source>
        <dbReference type="ARBA" id="ARBA00023180"/>
    </source>
</evidence>
<keyword evidence="3" id="KW-0378">Hydrolase</keyword>
<dbReference type="InterPro" id="IPR019819">
    <property type="entry name" value="Carboxylesterase_B_CS"/>
</dbReference>
<reference evidence="7 8" key="1">
    <citation type="submission" date="2023-09" db="EMBL/GenBank/DDBJ databases">
        <title>Genomes of two closely related lineages of the louse Polyplax serrata with different host specificities.</title>
        <authorList>
            <person name="Martinu J."/>
            <person name="Tarabai H."/>
            <person name="Stefka J."/>
            <person name="Hypsa V."/>
        </authorList>
    </citation>
    <scope>NUCLEOTIDE SEQUENCE [LARGE SCALE GENOMIC DNA]</scope>
    <source>
        <strain evidence="7">98ZLc_SE</strain>
    </source>
</reference>
<proteinExistence type="inferred from homology"/>
<evidence type="ECO:0000256" key="3">
    <source>
        <dbReference type="ARBA" id="ARBA00022801"/>
    </source>
</evidence>
<dbReference type="PANTHER" id="PTHR43142:SF1">
    <property type="entry name" value="CARBOXYLIC ESTER HYDROLASE"/>
    <property type="match status" value="1"/>
</dbReference>
<comment type="caution">
    <text evidence="7">The sequence shown here is derived from an EMBL/GenBank/DDBJ whole genome shotgun (WGS) entry which is preliminary data.</text>
</comment>
<keyword evidence="5" id="KW-1133">Transmembrane helix</keyword>
<dbReference type="InterPro" id="IPR019826">
    <property type="entry name" value="Carboxylesterase_B_AS"/>
</dbReference>
<keyword evidence="4" id="KW-0325">Glycoprotein</keyword>
<keyword evidence="8" id="KW-1185">Reference proteome</keyword>
<evidence type="ECO:0000313" key="8">
    <source>
        <dbReference type="Proteomes" id="UP001359485"/>
    </source>
</evidence>
<name>A0ABR1AZX4_POLSC</name>
<feature type="transmembrane region" description="Helical" evidence="5">
    <location>
        <begin position="34"/>
        <end position="55"/>
    </location>
</feature>
<keyword evidence="5" id="KW-0472">Membrane</keyword>
<dbReference type="Pfam" id="PF00135">
    <property type="entry name" value="COesterase"/>
    <property type="match status" value="1"/>
</dbReference>
<evidence type="ECO:0000259" key="6">
    <source>
        <dbReference type="Pfam" id="PF00135"/>
    </source>
</evidence>
<dbReference type="Proteomes" id="UP001359485">
    <property type="component" value="Unassembled WGS sequence"/>
</dbReference>
<dbReference type="PROSITE" id="PS00122">
    <property type="entry name" value="CARBOXYLESTERASE_B_1"/>
    <property type="match status" value="1"/>
</dbReference>
<evidence type="ECO:0000256" key="1">
    <source>
        <dbReference type="ARBA" id="ARBA00005964"/>
    </source>
</evidence>
<keyword evidence="5" id="KW-0812">Transmembrane</keyword>
<keyword evidence="2" id="KW-0719">Serine esterase</keyword>
<protein>
    <recommendedName>
        <fullName evidence="6">Carboxylesterase type B domain-containing protein</fullName>
    </recommendedName>
</protein>
<evidence type="ECO:0000313" key="7">
    <source>
        <dbReference type="EMBL" id="KAK6632071.1"/>
    </source>
</evidence>
<dbReference type="InterPro" id="IPR002018">
    <property type="entry name" value="CarbesteraseB"/>
</dbReference>
<feature type="domain" description="Carboxylesterase type B" evidence="6">
    <location>
        <begin position="224"/>
        <end position="753"/>
    </location>
</feature>
<dbReference type="SUPFAM" id="SSF53474">
    <property type="entry name" value="alpha/beta-Hydrolases"/>
    <property type="match status" value="1"/>
</dbReference>
<dbReference type="EMBL" id="JAWJWF010000005">
    <property type="protein sequence ID" value="KAK6632071.1"/>
    <property type="molecule type" value="Genomic_DNA"/>
</dbReference>
<accession>A0ABR1AZX4</accession>
<dbReference type="InterPro" id="IPR029058">
    <property type="entry name" value="AB_hydrolase_fold"/>
</dbReference>
<gene>
    <name evidence="7" type="ORF">RUM44_007101</name>
</gene>
<dbReference type="PROSITE" id="PS00941">
    <property type="entry name" value="CARBOXYLESTERASE_B_2"/>
    <property type="match status" value="1"/>
</dbReference>
<comment type="similarity">
    <text evidence="1">Belongs to the type-B carboxylesterase/lipase family.</text>
</comment>
<dbReference type="PANTHER" id="PTHR43142">
    <property type="entry name" value="CARBOXYLIC ESTER HYDROLASE"/>
    <property type="match status" value="1"/>
</dbReference>
<organism evidence="7 8">
    <name type="scientific">Polyplax serrata</name>
    <name type="common">Common mouse louse</name>
    <dbReference type="NCBI Taxonomy" id="468196"/>
    <lineage>
        <taxon>Eukaryota</taxon>
        <taxon>Metazoa</taxon>
        <taxon>Ecdysozoa</taxon>
        <taxon>Arthropoda</taxon>
        <taxon>Hexapoda</taxon>
        <taxon>Insecta</taxon>
        <taxon>Pterygota</taxon>
        <taxon>Neoptera</taxon>
        <taxon>Paraneoptera</taxon>
        <taxon>Psocodea</taxon>
        <taxon>Troctomorpha</taxon>
        <taxon>Phthiraptera</taxon>
        <taxon>Anoplura</taxon>
        <taxon>Polyplacidae</taxon>
        <taxon>Polyplax</taxon>
    </lineage>
</organism>
<evidence type="ECO:0000256" key="2">
    <source>
        <dbReference type="ARBA" id="ARBA00022487"/>
    </source>
</evidence>
<dbReference type="Gene3D" id="3.40.50.1820">
    <property type="entry name" value="alpha/beta hydrolase"/>
    <property type="match status" value="1"/>
</dbReference>
<evidence type="ECO:0000256" key="5">
    <source>
        <dbReference type="SAM" id="Phobius"/>
    </source>
</evidence>